<accession>A0A0G4HI05</accession>
<reference evidence="1" key="1">
    <citation type="submission" date="2014-11" db="EMBL/GenBank/DDBJ databases">
        <authorList>
            <person name="Otto D Thomas"/>
            <person name="Naeem Raeece"/>
        </authorList>
    </citation>
    <scope>NUCLEOTIDE SEQUENCE</scope>
</reference>
<name>A0A0G4HI05_9ALVE</name>
<dbReference type="AlphaFoldDB" id="A0A0G4HI05"/>
<dbReference type="VEuPathDB" id="CryptoDB:Cvel_6886"/>
<dbReference type="EMBL" id="CDMZ01002724">
    <property type="protein sequence ID" value="CEM43607.1"/>
    <property type="molecule type" value="Genomic_DNA"/>
</dbReference>
<evidence type="ECO:0000313" key="1">
    <source>
        <dbReference type="EMBL" id="CEM43607.1"/>
    </source>
</evidence>
<gene>
    <name evidence="1" type="ORF">Cvel_6886</name>
</gene>
<sequence length="141" mass="15705">MSSPHPQRADADFVPPRLKARWLRNLTQMESSGSFREMLCQHAGPVEYSGTDSFHVGEARRKAAWVQHVASTPDLRSDHREKLFRFCGPVDYSTPPDGLRDSVDEGGASGCGSQCAVVRAFFKMLWHTLTKACWDVTPPKG</sequence>
<protein>
    <submittedName>
        <fullName evidence="1">Uncharacterized protein</fullName>
    </submittedName>
</protein>
<organism evidence="1">
    <name type="scientific">Chromera velia CCMP2878</name>
    <dbReference type="NCBI Taxonomy" id="1169474"/>
    <lineage>
        <taxon>Eukaryota</taxon>
        <taxon>Sar</taxon>
        <taxon>Alveolata</taxon>
        <taxon>Colpodellida</taxon>
        <taxon>Chromeraceae</taxon>
        <taxon>Chromera</taxon>
    </lineage>
</organism>
<proteinExistence type="predicted"/>